<protein>
    <submittedName>
        <fullName evidence="2">Uncharacterized protein</fullName>
    </submittedName>
</protein>
<reference evidence="2" key="2">
    <citation type="submission" date="2021-09" db="EMBL/GenBank/DDBJ databases">
        <authorList>
            <person name="Jia N."/>
            <person name="Wang J."/>
            <person name="Shi W."/>
            <person name="Du L."/>
            <person name="Sun Y."/>
            <person name="Zhan W."/>
            <person name="Jiang J."/>
            <person name="Wang Q."/>
            <person name="Zhang B."/>
            <person name="Ji P."/>
            <person name="Sakyi L.B."/>
            <person name="Cui X."/>
            <person name="Yuan T."/>
            <person name="Jiang B."/>
            <person name="Yang W."/>
            <person name="Lam T.T.-Y."/>
            <person name="Chang Q."/>
            <person name="Ding S."/>
            <person name="Wang X."/>
            <person name="Zhu J."/>
            <person name="Ruan X."/>
            <person name="Zhao L."/>
            <person name="Wei J."/>
            <person name="Que T."/>
            <person name="Du C."/>
            <person name="Cheng J."/>
            <person name="Dai P."/>
            <person name="Han X."/>
            <person name="Huang E."/>
            <person name="Gao Y."/>
            <person name="Liu J."/>
            <person name="Shao H."/>
            <person name="Ye R."/>
            <person name="Li L."/>
            <person name="Wei W."/>
            <person name="Wang X."/>
            <person name="Wang C."/>
            <person name="Huo Q."/>
            <person name="Li W."/>
            <person name="Guo W."/>
            <person name="Chen H."/>
            <person name="Chen S."/>
            <person name="Zhou L."/>
            <person name="Zhou L."/>
            <person name="Ni X."/>
            <person name="Tian J."/>
            <person name="Zhou Y."/>
            <person name="Sheng Y."/>
            <person name="Liu T."/>
            <person name="Pan Y."/>
            <person name="Xia L."/>
            <person name="Li J."/>
            <person name="Zhao F."/>
            <person name="Cao W."/>
        </authorList>
    </citation>
    <scope>NUCLEOTIDE SEQUENCE</scope>
    <source>
        <strain evidence="2">Rsan-2018</strain>
        <tissue evidence="2">Larvae</tissue>
    </source>
</reference>
<name>A0A9D4QFL8_RHISA</name>
<organism evidence="2 3">
    <name type="scientific">Rhipicephalus sanguineus</name>
    <name type="common">Brown dog tick</name>
    <name type="synonym">Ixodes sanguineus</name>
    <dbReference type="NCBI Taxonomy" id="34632"/>
    <lineage>
        <taxon>Eukaryota</taxon>
        <taxon>Metazoa</taxon>
        <taxon>Ecdysozoa</taxon>
        <taxon>Arthropoda</taxon>
        <taxon>Chelicerata</taxon>
        <taxon>Arachnida</taxon>
        <taxon>Acari</taxon>
        <taxon>Parasitiformes</taxon>
        <taxon>Ixodida</taxon>
        <taxon>Ixodoidea</taxon>
        <taxon>Ixodidae</taxon>
        <taxon>Rhipicephalinae</taxon>
        <taxon>Rhipicephalus</taxon>
        <taxon>Rhipicephalus</taxon>
    </lineage>
</organism>
<gene>
    <name evidence="2" type="ORF">HPB52_002581</name>
</gene>
<evidence type="ECO:0000256" key="1">
    <source>
        <dbReference type="SAM" id="MobiDB-lite"/>
    </source>
</evidence>
<dbReference type="EMBL" id="JABSTV010001245">
    <property type="protein sequence ID" value="KAH7981999.1"/>
    <property type="molecule type" value="Genomic_DNA"/>
</dbReference>
<dbReference type="AlphaFoldDB" id="A0A9D4QFL8"/>
<sequence length="202" mass="22737">MATVGSSSQHLRRNTRAVSQLPGEGLINYVPTGIPDEERLRILLRLCFKRTLFMLNEEIDSFGDIHHELLHRSRSMFDEEGSDGAALSELLKLTTSTDEPACEVPDAIVAKYHKQLQSLMAECKRWRELAAMEVDLELEKQPTGDSDSKMPISRQKHYDMLAANAERARRVAAACVASRRAMDSDHGDEESPSEDTFDNFDV</sequence>
<proteinExistence type="predicted"/>
<feature type="compositionally biased region" description="Acidic residues" evidence="1">
    <location>
        <begin position="186"/>
        <end position="202"/>
    </location>
</feature>
<accession>A0A9D4QFL8</accession>
<reference evidence="2" key="1">
    <citation type="journal article" date="2020" name="Cell">
        <title>Large-Scale Comparative Analyses of Tick Genomes Elucidate Their Genetic Diversity and Vector Capacities.</title>
        <authorList>
            <consortium name="Tick Genome and Microbiome Consortium (TIGMIC)"/>
            <person name="Jia N."/>
            <person name="Wang J."/>
            <person name="Shi W."/>
            <person name="Du L."/>
            <person name="Sun Y."/>
            <person name="Zhan W."/>
            <person name="Jiang J.F."/>
            <person name="Wang Q."/>
            <person name="Zhang B."/>
            <person name="Ji P."/>
            <person name="Bell-Sakyi L."/>
            <person name="Cui X.M."/>
            <person name="Yuan T.T."/>
            <person name="Jiang B.G."/>
            <person name="Yang W.F."/>
            <person name="Lam T.T."/>
            <person name="Chang Q.C."/>
            <person name="Ding S.J."/>
            <person name="Wang X.J."/>
            <person name="Zhu J.G."/>
            <person name="Ruan X.D."/>
            <person name="Zhao L."/>
            <person name="Wei J.T."/>
            <person name="Ye R.Z."/>
            <person name="Que T.C."/>
            <person name="Du C.H."/>
            <person name="Zhou Y.H."/>
            <person name="Cheng J.X."/>
            <person name="Dai P.F."/>
            <person name="Guo W.B."/>
            <person name="Han X.H."/>
            <person name="Huang E.J."/>
            <person name="Li L.F."/>
            <person name="Wei W."/>
            <person name="Gao Y.C."/>
            <person name="Liu J.Z."/>
            <person name="Shao H.Z."/>
            <person name="Wang X."/>
            <person name="Wang C.C."/>
            <person name="Yang T.C."/>
            <person name="Huo Q.B."/>
            <person name="Li W."/>
            <person name="Chen H.Y."/>
            <person name="Chen S.E."/>
            <person name="Zhou L.G."/>
            <person name="Ni X.B."/>
            <person name="Tian J.H."/>
            <person name="Sheng Y."/>
            <person name="Liu T."/>
            <person name="Pan Y.S."/>
            <person name="Xia L.Y."/>
            <person name="Li J."/>
            <person name="Zhao F."/>
            <person name="Cao W.C."/>
        </authorList>
    </citation>
    <scope>NUCLEOTIDE SEQUENCE</scope>
    <source>
        <strain evidence="2">Rsan-2018</strain>
    </source>
</reference>
<comment type="caution">
    <text evidence="2">The sequence shown here is derived from an EMBL/GenBank/DDBJ whole genome shotgun (WGS) entry which is preliminary data.</text>
</comment>
<dbReference type="VEuPathDB" id="VectorBase:RSAN_042709"/>
<evidence type="ECO:0000313" key="3">
    <source>
        <dbReference type="Proteomes" id="UP000821837"/>
    </source>
</evidence>
<feature type="region of interest" description="Disordered" evidence="1">
    <location>
        <begin position="176"/>
        <end position="202"/>
    </location>
</feature>
<evidence type="ECO:0000313" key="2">
    <source>
        <dbReference type="EMBL" id="KAH7981999.1"/>
    </source>
</evidence>
<keyword evidence="3" id="KW-1185">Reference proteome</keyword>
<dbReference type="Proteomes" id="UP000821837">
    <property type="component" value="Chromosome 1"/>
</dbReference>